<dbReference type="InterPro" id="IPR033121">
    <property type="entry name" value="PEPTIDASE_A1"/>
</dbReference>
<keyword evidence="8" id="KW-1185">Reference proteome</keyword>
<comment type="similarity">
    <text evidence="1">Belongs to the peptidase A1 family.</text>
</comment>
<accession>A0A2G5F0V7</accession>
<feature type="domain" description="Peptidase A1" evidence="6">
    <location>
        <begin position="1"/>
        <end position="292"/>
    </location>
</feature>
<dbReference type="InterPro" id="IPR021109">
    <property type="entry name" value="Peptidase_aspartic_dom_sf"/>
</dbReference>
<keyword evidence="5" id="KW-0325">Glycoprotein</keyword>
<keyword evidence="4" id="KW-0378">Hydrolase</keyword>
<dbReference type="GO" id="GO:0005576">
    <property type="term" value="C:extracellular region"/>
    <property type="evidence" value="ECO:0007669"/>
    <property type="project" value="TreeGrafter"/>
</dbReference>
<dbReference type="GO" id="GO:0006508">
    <property type="term" value="P:proteolysis"/>
    <property type="evidence" value="ECO:0007669"/>
    <property type="project" value="UniProtKB-KW"/>
</dbReference>
<gene>
    <name evidence="7" type="ORF">AQUCO_00300869v1</name>
</gene>
<evidence type="ECO:0000259" key="6">
    <source>
        <dbReference type="PROSITE" id="PS51767"/>
    </source>
</evidence>
<protein>
    <recommendedName>
        <fullName evidence="6">Peptidase A1 domain-containing protein</fullName>
    </recommendedName>
</protein>
<dbReference type="PROSITE" id="PS51767">
    <property type="entry name" value="PEPTIDASE_A1"/>
    <property type="match status" value="1"/>
</dbReference>
<dbReference type="EMBL" id="KZ305020">
    <property type="protein sequence ID" value="PIA61638.1"/>
    <property type="molecule type" value="Genomic_DNA"/>
</dbReference>
<dbReference type="AlphaFoldDB" id="A0A2G5F0V7"/>
<dbReference type="Pfam" id="PF14543">
    <property type="entry name" value="TAXi_N"/>
    <property type="match status" value="2"/>
</dbReference>
<dbReference type="OrthoDB" id="1072226at2759"/>
<name>A0A2G5F0V7_AQUCA</name>
<evidence type="ECO:0000313" key="7">
    <source>
        <dbReference type="EMBL" id="PIA61638.1"/>
    </source>
</evidence>
<sequence>MVDTGSNLIWTQCEPCEKCYTQAQPLFPYKRSRTYELDTFTFEGENSATDSVYHIVFGCGTNQQEMSFPTTPNQINGILGMGSGYRSLVNQLGTRAGEKFSYCIPRSKNNNDKIYLRFGQEATFKHGQQVRSTPFRKGPLKTYYVRLLDISVDGFHLHFPPEYFDIRHDGSGGCVIDSGSPFTALPQEAYQWLMNVVTQYFAQMQLPTKQNPDWDLCFQIPGPNQPYPLIVFHLDNADLQVGTSAFVSLDDAICLAFTSSGDLGGISAIIGGLVQSDNRFVFNLVMSTVSFANENCKRTSLTFQYL</sequence>
<dbReference type="InterPro" id="IPR034161">
    <property type="entry name" value="Pepsin-like_plant"/>
</dbReference>
<reference evidence="7 8" key="1">
    <citation type="submission" date="2017-09" db="EMBL/GenBank/DDBJ databases">
        <title>WGS assembly of Aquilegia coerulea Goldsmith.</title>
        <authorList>
            <person name="Hodges S."/>
            <person name="Kramer E."/>
            <person name="Nordborg M."/>
            <person name="Tomkins J."/>
            <person name="Borevitz J."/>
            <person name="Derieg N."/>
            <person name="Yan J."/>
            <person name="Mihaltcheva S."/>
            <person name="Hayes R.D."/>
            <person name="Rokhsar D."/>
        </authorList>
    </citation>
    <scope>NUCLEOTIDE SEQUENCE [LARGE SCALE GENOMIC DNA]</scope>
    <source>
        <strain evidence="8">cv. Goldsmith</strain>
    </source>
</reference>
<dbReference type="InterPro" id="IPR051708">
    <property type="entry name" value="Plant_Aspart_Prot_A1"/>
</dbReference>
<dbReference type="CDD" id="cd05476">
    <property type="entry name" value="pepsin_A_like_plant"/>
    <property type="match status" value="1"/>
</dbReference>
<dbReference type="InterPro" id="IPR032861">
    <property type="entry name" value="TAXi_N"/>
</dbReference>
<dbReference type="InterPro" id="IPR032799">
    <property type="entry name" value="TAXi_C"/>
</dbReference>
<evidence type="ECO:0000313" key="8">
    <source>
        <dbReference type="Proteomes" id="UP000230069"/>
    </source>
</evidence>
<evidence type="ECO:0000256" key="4">
    <source>
        <dbReference type="ARBA" id="ARBA00022801"/>
    </source>
</evidence>
<dbReference type="GO" id="GO:0004190">
    <property type="term" value="F:aspartic-type endopeptidase activity"/>
    <property type="evidence" value="ECO:0007669"/>
    <property type="project" value="UniProtKB-KW"/>
</dbReference>
<dbReference type="Pfam" id="PF14541">
    <property type="entry name" value="TAXi_C"/>
    <property type="match status" value="1"/>
</dbReference>
<evidence type="ECO:0000256" key="5">
    <source>
        <dbReference type="ARBA" id="ARBA00023180"/>
    </source>
</evidence>
<evidence type="ECO:0000256" key="1">
    <source>
        <dbReference type="ARBA" id="ARBA00007447"/>
    </source>
</evidence>
<dbReference type="PANTHER" id="PTHR47967:SF123">
    <property type="entry name" value="ASPARTIC PROTEINASE NEPENTHESIN-1-LIKE"/>
    <property type="match status" value="1"/>
</dbReference>
<dbReference type="Proteomes" id="UP000230069">
    <property type="component" value="Unassembled WGS sequence"/>
</dbReference>
<evidence type="ECO:0000256" key="2">
    <source>
        <dbReference type="ARBA" id="ARBA00022670"/>
    </source>
</evidence>
<keyword evidence="3" id="KW-0064">Aspartyl protease</keyword>
<organism evidence="7 8">
    <name type="scientific">Aquilegia coerulea</name>
    <name type="common">Rocky mountain columbine</name>
    <dbReference type="NCBI Taxonomy" id="218851"/>
    <lineage>
        <taxon>Eukaryota</taxon>
        <taxon>Viridiplantae</taxon>
        <taxon>Streptophyta</taxon>
        <taxon>Embryophyta</taxon>
        <taxon>Tracheophyta</taxon>
        <taxon>Spermatophyta</taxon>
        <taxon>Magnoliopsida</taxon>
        <taxon>Ranunculales</taxon>
        <taxon>Ranunculaceae</taxon>
        <taxon>Thalictroideae</taxon>
        <taxon>Aquilegia</taxon>
    </lineage>
</organism>
<proteinExistence type="inferred from homology"/>
<keyword evidence="2" id="KW-0645">Protease</keyword>
<evidence type="ECO:0000256" key="3">
    <source>
        <dbReference type="ARBA" id="ARBA00022750"/>
    </source>
</evidence>
<dbReference type="SUPFAM" id="SSF50630">
    <property type="entry name" value="Acid proteases"/>
    <property type="match status" value="1"/>
</dbReference>
<dbReference type="PANTHER" id="PTHR47967">
    <property type="entry name" value="OS07G0603500 PROTEIN-RELATED"/>
    <property type="match status" value="1"/>
</dbReference>
<dbReference type="Gene3D" id="2.40.70.10">
    <property type="entry name" value="Acid Proteases"/>
    <property type="match status" value="3"/>
</dbReference>
<dbReference type="STRING" id="218851.A0A2G5F0V7"/>
<dbReference type="InParanoid" id="A0A2G5F0V7"/>